<feature type="compositionally biased region" description="Polar residues" evidence="18">
    <location>
        <begin position="100"/>
        <end position="117"/>
    </location>
</feature>
<evidence type="ECO:0000256" key="13">
    <source>
        <dbReference type="ARBA" id="ARBA00023125"/>
    </source>
</evidence>
<evidence type="ECO:0000256" key="10">
    <source>
        <dbReference type="ARBA" id="ARBA00022723"/>
    </source>
</evidence>
<organism evidence="19">
    <name type="scientific">Tomato yellow leaf curl Al-Batinah virus</name>
    <dbReference type="NCBI Taxonomy" id="1472013"/>
    <lineage>
        <taxon>Viruses</taxon>
        <taxon>Monodnaviria</taxon>
        <taxon>Shotokuvirae</taxon>
        <taxon>Cressdnaviricota</taxon>
        <taxon>Repensiviricetes</taxon>
        <taxon>Geplafuvirales</taxon>
        <taxon>Geminiviridae</taxon>
        <taxon>Begomovirus</taxon>
        <taxon>Tomato leaf curl Oman virus</taxon>
    </lineage>
</organism>
<evidence type="ECO:0000313" key="19">
    <source>
        <dbReference type="EMBL" id="CDO50191.1"/>
    </source>
</evidence>
<evidence type="ECO:0000256" key="14">
    <source>
        <dbReference type="ARBA" id="ARBA00023159"/>
    </source>
</evidence>
<dbReference type="GO" id="GO:0003677">
    <property type="term" value="F:DNA binding"/>
    <property type="evidence" value="ECO:0007669"/>
    <property type="project" value="UniProtKB-KW"/>
</dbReference>
<dbReference type="Pfam" id="PF01440">
    <property type="entry name" value="Gemini_AL2"/>
    <property type="match status" value="1"/>
</dbReference>
<evidence type="ECO:0000256" key="4">
    <source>
        <dbReference type="ARBA" id="ARBA00014388"/>
    </source>
</evidence>
<keyword evidence="14 17" id="KW-0010">Activator</keyword>
<dbReference type="GO" id="GO:0052170">
    <property type="term" value="P:symbiont-mediated suppression of host innate immune response"/>
    <property type="evidence" value="ECO:0007669"/>
    <property type="project" value="UniProtKB-KW"/>
</dbReference>
<evidence type="ECO:0000256" key="9">
    <source>
        <dbReference type="ARBA" id="ARBA00022632"/>
    </source>
</evidence>
<sequence length="135" mass="15600">MQPSSPSTSHCSQVPIKIQHRIAKTKAVRRKRIDLDCGCSYYLHINCINHGFTHRGTHHCSSSPEWRFYMGDRKSPIFQDHQPRREAISNEPRHHFNADKIQSQHQEGTGDSQMFSQVPNLDDLTASDWSFLKSI</sequence>
<keyword evidence="7 17" id="KW-1048">Host nucleus</keyword>
<reference evidence="19" key="2">
    <citation type="journal article" date="2015" name="Plant Dis.">
        <title>First Report of Tomato leaf curl Albatinah virus (ToLCABV) and its Associated Betasatellite Infecting Papaya in Oman.</title>
        <authorList>
            <person name="Ammara U.E."/>
            <person name="Al-Shihi A."/>
            <person name="Amin I."/>
            <person name="Al-Sadi A.M."/>
        </authorList>
    </citation>
    <scope>NUCLEOTIDE SEQUENCE</scope>
</reference>
<dbReference type="GO" id="GO:0019028">
    <property type="term" value="C:viral capsid"/>
    <property type="evidence" value="ECO:0007669"/>
    <property type="project" value="InterPro"/>
</dbReference>
<comment type="similarity">
    <text evidence="3 17">Belongs to the geminiviridae transcriptional activator protein family.</text>
</comment>
<dbReference type="PRINTS" id="PR00230">
    <property type="entry name" value="GEMCOATAL2"/>
</dbReference>
<evidence type="ECO:0000256" key="12">
    <source>
        <dbReference type="ARBA" id="ARBA00022833"/>
    </source>
</evidence>
<feature type="region of interest" description="Disordered" evidence="18">
    <location>
        <begin position="84"/>
        <end position="117"/>
    </location>
</feature>
<dbReference type="GO" id="GO:0008270">
    <property type="term" value="F:zinc ion binding"/>
    <property type="evidence" value="ECO:0007669"/>
    <property type="project" value="UniProtKB-KW"/>
</dbReference>
<keyword evidence="13 17" id="KW-0238">DNA-binding</keyword>
<comment type="subunit">
    <text evidence="17">Monomer. Homodimer. Homooligomer. Self-interaction correlates with nuclear localization and efficient activation of transcription.</text>
</comment>
<keyword evidence="15 17" id="KW-1035">Host cytoplasm</keyword>
<keyword evidence="5 17" id="KW-0941">Suppressor of RNA silencing</keyword>
<reference evidence="19" key="1">
    <citation type="submission" date="2014-03" db="EMBL/GenBank/DDBJ databases">
        <authorList>
            <person name="Ammara U."/>
        </authorList>
    </citation>
    <scope>NUCLEOTIDE SEQUENCE</scope>
</reference>
<evidence type="ECO:0000256" key="18">
    <source>
        <dbReference type="SAM" id="MobiDB-lite"/>
    </source>
</evidence>
<evidence type="ECO:0000256" key="1">
    <source>
        <dbReference type="ARBA" id="ARBA00004147"/>
    </source>
</evidence>
<evidence type="ECO:0000256" key="7">
    <source>
        <dbReference type="ARBA" id="ARBA00022562"/>
    </source>
</evidence>
<keyword evidence="12 17" id="KW-0862">Zinc</keyword>
<evidence type="ECO:0000256" key="15">
    <source>
        <dbReference type="ARBA" id="ARBA00023200"/>
    </source>
</evidence>
<keyword evidence="9" id="KW-1090">Inhibition of host innate immune response by virus</keyword>
<dbReference type="GO" id="GO:0005198">
    <property type="term" value="F:structural molecule activity"/>
    <property type="evidence" value="ECO:0007669"/>
    <property type="project" value="InterPro"/>
</dbReference>
<dbReference type="InterPro" id="IPR000942">
    <property type="entry name" value="Gemini_AL2"/>
</dbReference>
<dbReference type="GO" id="GO:0030430">
    <property type="term" value="C:host cell cytoplasm"/>
    <property type="evidence" value="ECO:0007669"/>
    <property type="project" value="UniProtKB-SubCell"/>
</dbReference>
<comment type="subcellular location">
    <subcellularLocation>
        <location evidence="2 17">Host cytoplasm</location>
    </subcellularLocation>
    <subcellularLocation>
        <location evidence="1 17">Host nucleus</location>
    </subcellularLocation>
</comment>
<evidence type="ECO:0000256" key="6">
    <source>
        <dbReference type="ARBA" id="ARBA00022553"/>
    </source>
</evidence>
<evidence type="ECO:0000256" key="17">
    <source>
        <dbReference type="RuleBase" id="RU363028"/>
    </source>
</evidence>
<evidence type="ECO:0000256" key="11">
    <source>
        <dbReference type="ARBA" id="ARBA00022771"/>
    </source>
</evidence>
<keyword evidence="16" id="KW-0899">Viral immunoevasion</keyword>
<dbReference type="GO" id="GO:0042025">
    <property type="term" value="C:host cell nucleus"/>
    <property type="evidence" value="ECO:0007669"/>
    <property type="project" value="UniProtKB-SubCell"/>
</dbReference>
<name>A0A0A1I7B9_9GEMI</name>
<evidence type="ECO:0000256" key="5">
    <source>
        <dbReference type="ARBA" id="ARBA00022463"/>
    </source>
</evidence>
<feature type="compositionally biased region" description="Basic and acidic residues" evidence="18">
    <location>
        <begin position="84"/>
        <end position="98"/>
    </location>
</feature>
<keyword evidence="11 17" id="KW-0863">Zinc-finger</keyword>
<evidence type="ECO:0000256" key="3">
    <source>
        <dbReference type="ARBA" id="ARBA00007672"/>
    </source>
</evidence>
<comment type="function">
    <text evidence="17">Strong activator of the late viral genes promoters. Acts as a suppressor of RNA-mediated gene silencing, also known as post-transcriptional gene silencing (PTGS), a mechanism of plant viral defense that limits the accumulation of viral RNAs. Also suppresses the host basal defense by interacting with and inhibiting SNF1 kinase, a key regulator of cell metabolism implicated in innate antiviral defense. Determines pathogenicity.</text>
</comment>
<dbReference type="EMBL" id="HG969260">
    <property type="protein sequence ID" value="CDO50191.1"/>
    <property type="molecule type" value="Genomic_DNA"/>
</dbReference>
<proteinExistence type="inferred from homology"/>
<keyword evidence="6" id="KW-0597">Phosphoprotein</keyword>
<keyword evidence="8 17" id="KW-0945">Host-virus interaction</keyword>
<evidence type="ECO:0000256" key="2">
    <source>
        <dbReference type="ARBA" id="ARBA00004192"/>
    </source>
</evidence>
<accession>A0A0A1I7B9</accession>
<evidence type="ECO:0000256" key="8">
    <source>
        <dbReference type="ARBA" id="ARBA00022581"/>
    </source>
</evidence>
<keyword evidence="10 17" id="KW-0479">Metal-binding</keyword>
<gene>
    <name evidence="19" type="primary">TrAP</name>
</gene>
<comment type="domain">
    <text evidence="17">The zinc finger and the transactivation region are involved in PTGS suppression.</text>
</comment>
<protein>
    <recommendedName>
        <fullName evidence="4 17">Transcriptional activator protein</fullName>
        <shortName evidence="17">TrAP</shortName>
    </recommendedName>
</protein>
<evidence type="ECO:0000256" key="16">
    <source>
        <dbReference type="ARBA" id="ARBA00023280"/>
    </source>
</evidence>